<name>A0A829HBG2_9GAMM</name>
<dbReference type="RefSeq" id="WP_016541945.1">
    <property type="nucleotide sequence ID" value="NZ_ASQH01000012.1"/>
</dbReference>
<protein>
    <recommendedName>
        <fullName evidence="4">WG repeat-containing protein</fullName>
    </recommendedName>
</protein>
<dbReference type="EMBL" id="ATGG01000061">
    <property type="protein sequence ID" value="EPF69551.1"/>
    <property type="molecule type" value="Genomic_DNA"/>
</dbReference>
<evidence type="ECO:0000313" key="2">
    <source>
        <dbReference type="EMBL" id="EPF69551.1"/>
    </source>
</evidence>
<feature type="signal peptide" evidence="1">
    <location>
        <begin position="1"/>
        <end position="22"/>
    </location>
</feature>
<feature type="chain" id="PRO_5032978912" description="WG repeat-containing protein" evidence="1">
    <location>
        <begin position="23"/>
        <end position="448"/>
    </location>
</feature>
<dbReference type="PANTHER" id="PTHR37841">
    <property type="entry name" value="GLR2918 PROTEIN"/>
    <property type="match status" value="1"/>
</dbReference>
<reference evidence="2 3" key="1">
    <citation type="submission" date="2013-06" db="EMBL/GenBank/DDBJ databases">
        <title>The Genome Sequence of Acinetobacter gyllenbergii CIP 110306.</title>
        <authorList>
            <consortium name="The Broad Institute Genome Sequencing Platform"/>
            <consortium name="The Broad Institute Genome Sequencing Center for Infectious Disease"/>
            <person name="Cerqueira G."/>
            <person name="Feldgarden M."/>
            <person name="Courvalin P."/>
            <person name="Perichon B."/>
            <person name="Grillot-Courvalin C."/>
            <person name="Clermont D."/>
            <person name="Rocha E."/>
            <person name="Yoon E.-J."/>
            <person name="Nemec A."/>
            <person name="Young S.K."/>
            <person name="Zeng Q."/>
            <person name="Gargeya S."/>
            <person name="Fitzgerald M."/>
            <person name="Abouelleil A."/>
            <person name="Alvarado L."/>
            <person name="Berlin A.M."/>
            <person name="Chapman S.B."/>
            <person name="Dewar J."/>
            <person name="Goldberg J."/>
            <person name="Griggs A."/>
            <person name="Gujja S."/>
            <person name="Hansen M."/>
            <person name="Howarth C."/>
            <person name="Imamovic A."/>
            <person name="Larimer J."/>
            <person name="McCowan C."/>
            <person name="Murphy C."/>
            <person name="Pearson M."/>
            <person name="Priest M."/>
            <person name="Roberts A."/>
            <person name="Saif S."/>
            <person name="Shea T."/>
            <person name="Sykes S."/>
            <person name="Wortman J."/>
            <person name="Nusbaum C."/>
            <person name="Birren B."/>
        </authorList>
    </citation>
    <scope>NUCLEOTIDE SEQUENCE [LARGE SCALE GENOMIC DNA]</scope>
    <source>
        <strain evidence="2 3">CIP 110306</strain>
    </source>
</reference>
<sequence length="448" mass="51587">MLNLKFLFLSFLLSSLGVNCYAEEAENNFLLCLSKDQCGLLNLKGEWVVNPEYSNVRYVDKDKVVVEKNNLNAVLLNKNFVVPFKYNYISNPNKNGFMVFRIKDKFGVLDGSGAVKIEGKYDSLKVNDNNLVLFELNGKFGLMDINGVEIKKYSYKFNYLDDNYVRIELDGKFGFIDPEGKEVVPPKFTSMSNFFLSPNKVDYLSIVQENFKYGVVDSKGIFVIPPVYDKLDFYGSGFNKIGVKKDEKRGLIDIDNNVKFLKDFDYIDFSYNSDIGVARKDGLKMFIDLNGNLINSVYFQDAIPFYQDNPHTLVKINDELKAVNRKGGIIDLNNIHDYTEFSLIGSGANGIIFLKQNNKYGFLSNKDLTWLVEPRYKYIEERVLDLDKKNVVYIAYLNHEDDFEVFDRHLNKIFSRVSNECNNISIENSKSKAEYRSRGINCNINKEN</sequence>
<dbReference type="Proteomes" id="UP000014523">
    <property type="component" value="Unassembled WGS sequence"/>
</dbReference>
<evidence type="ECO:0000313" key="3">
    <source>
        <dbReference type="Proteomes" id="UP000014523"/>
    </source>
</evidence>
<comment type="caution">
    <text evidence="2">The sequence shown here is derived from an EMBL/GenBank/DDBJ whole genome shotgun (WGS) entry which is preliminary data.</text>
</comment>
<accession>A0A829HBG2</accession>
<organism evidence="2 3">
    <name type="scientific">Acinetobacter gyllenbergii CIP 110306 = MTCC 11365</name>
    <dbReference type="NCBI Taxonomy" id="1217657"/>
    <lineage>
        <taxon>Bacteria</taxon>
        <taxon>Pseudomonadati</taxon>
        <taxon>Pseudomonadota</taxon>
        <taxon>Gammaproteobacteria</taxon>
        <taxon>Moraxellales</taxon>
        <taxon>Moraxellaceae</taxon>
        <taxon>Acinetobacter</taxon>
    </lineage>
</organism>
<dbReference type="InterPro" id="IPR032774">
    <property type="entry name" value="WG_beta_rep"/>
</dbReference>
<dbReference type="Pfam" id="PF14903">
    <property type="entry name" value="WG_beta_rep"/>
    <property type="match status" value="4"/>
</dbReference>
<dbReference type="AlphaFoldDB" id="A0A829HBG2"/>
<evidence type="ECO:0000256" key="1">
    <source>
        <dbReference type="SAM" id="SignalP"/>
    </source>
</evidence>
<evidence type="ECO:0008006" key="4">
    <source>
        <dbReference type="Google" id="ProtNLM"/>
    </source>
</evidence>
<gene>
    <name evidence="2" type="ORF">F957_04122</name>
</gene>
<proteinExistence type="predicted"/>
<dbReference type="PANTHER" id="PTHR37841:SF1">
    <property type="entry name" value="DUF3298 DOMAIN-CONTAINING PROTEIN"/>
    <property type="match status" value="1"/>
</dbReference>
<keyword evidence="3" id="KW-1185">Reference proteome</keyword>
<keyword evidence="1" id="KW-0732">Signal</keyword>